<dbReference type="Pfam" id="PF13193">
    <property type="entry name" value="AMP-binding_C"/>
    <property type="match status" value="1"/>
</dbReference>
<comment type="caution">
    <text evidence="4">The sequence shown here is derived from an EMBL/GenBank/DDBJ whole genome shotgun (WGS) entry which is preliminary data.</text>
</comment>
<feature type="region of interest" description="Disordered" evidence="1">
    <location>
        <begin position="561"/>
        <end position="587"/>
    </location>
</feature>
<evidence type="ECO:0000256" key="1">
    <source>
        <dbReference type="SAM" id="MobiDB-lite"/>
    </source>
</evidence>
<dbReference type="EMBL" id="JBHSOC010000033">
    <property type="protein sequence ID" value="MFC5643526.1"/>
    <property type="molecule type" value="Genomic_DNA"/>
</dbReference>
<feature type="domain" description="AMP-dependent synthetase/ligase" evidence="2">
    <location>
        <begin position="93"/>
        <end position="431"/>
    </location>
</feature>
<dbReference type="InterPro" id="IPR020845">
    <property type="entry name" value="AMP-binding_CS"/>
</dbReference>
<dbReference type="InterPro" id="IPR025110">
    <property type="entry name" value="AMP-bd_C"/>
</dbReference>
<dbReference type="PANTHER" id="PTHR45527">
    <property type="entry name" value="NONRIBOSOMAL PEPTIDE SYNTHETASE"/>
    <property type="match status" value="1"/>
</dbReference>
<gene>
    <name evidence="4" type="ORF">ACFPZF_19450</name>
</gene>
<dbReference type="CDD" id="cd05930">
    <property type="entry name" value="A_NRPS"/>
    <property type="match status" value="1"/>
</dbReference>
<feature type="domain" description="AMP-binding enzyme C-terminal" evidence="3">
    <location>
        <begin position="486"/>
        <end position="562"/>
    </location>
</feature>
<keyword evidence="5" id="KW-1185">Reference proteome</keyword>
<protein>
    <submittedName>
        <fullName evidence="4">Amino acid adenylation domain-containing protein</fullName>
    </submittedName>
</protein>
<dbReference type="RefSeq" id="WP_380231523.1">
    <property type="nucleotide sequence ID" value="NZ_JBHSOC010000033.1"/>
</dbReference>
<reference evidence="5" key="1">
    <citation type="journal article" date="2019" name="Int. J. Syst. Evol. Microbiol.">
        <title>The Global Catalogue of Microorganisms (GCM) 10K type strain sequencing project: providing services to taxonomists for standard genome sequencing and annotation.</title>
        <authorList>
            <consortium name="The Broad Institute Genomics Platform"/>
            <consortium name="The Broad Institute Genome Sequencing Center for Infectious Disease"/>
            <person name="Wu L."/>
            <person name="Ma J."/>
        </authorList>
    </citation>
    <scope>NUCLEOTIDE SEQUENCE [LARGE SCALE GENOMIC DNA]</scope>
    <source>
        <strain evidence="5">CGMCC 4.1622</strain>
    </source>
</reference>
<dbReference type="Pfam" id="PF00501">
    <property type="entry name" value="AMP-binding"/>
    <property type="match status" value="1"/>
</dbReference>
<dbReference type="PROSITE" id="PS00455">
    <property type="entry name" value="AMP_BINDING"/>
    <property type="match status" value="1"/>
</dbReference>
<dbReference type="InterPro" id="IPR045851">
    <property type="entry name" value="AMP-bd_C_sf"/>
</dbReference>
<dbReference type="InterPro" id="IPR042099">
    <property type="entry name" value="ANL_N_sf"/>
</dbReference>
<organism evidence="4 5">
    <name type="scientific">Kitasatospora cinereorecta</name>
    <dbReference type="NCBI Taxonomy" id="285560"/>
    <lineage>
        <taxon>Bacteria</taxon>
        <taxon>Bacillati</taxon>
        <taxon>Actinomycetota</taxon>
        <taxon>Actinomycetes</taxon>
        <taxon>Kitasatosporales</taxon>
        <taxon>Streptomycetaceae</taxon>
        <taxon>Kitasatospora</taxon>
    </lineage>
</organism>
<proteinExistence type="predicted"/>
<dbReference type="SUPFAM" id="SSF56801">
    <property type="entry name" value="Acetyl-CoA synthetase-like"/>
    <property type="match status" value="1"/>
</dbReference>
<evidence type="ECO:0000313" key="5">
    <source>
        <dbReference type="Proteomes" id="UP001596066"/>
    </source>
</evidence>
<dbReference type="InterPro" id="IPR000873">
    <property type="entry name" value="AMP-dep_synth/lig_dom"/>
</dbReference>
<evidence type="ECO:0000259" key="3">
    <source>
        <dbReference type="Pfam" id="PF13193"/>
    </source>
</evidence>
<evidence type="ECO:0000313" key="4">
    <source>
        <dbReference type="EMBL" id="MFC5643526.1"/>
    </source>
</evidence>
<dbReference type="Gene3D" id="3.30.300.30">
    <property type="match status" value="1"/>
</dbReference>
<dbReference type="Proteomes" id="UP001596066">
    <property type="component" value="Unassembled WGS sequence"/>
</dbReference>
<accession>A0ABW0VG86</accession>
<evidence type="ECO:0000259" key="2">
    <source>
        <dbReference type="Pfam" id="PF00501"/>
    </source>
</evidence>
<dbReference type="PANTHER" id="PTHR45527:SF1">
    <property type="entry name" value="FATTY ACID SYNTHASE"/>
    <property type="match status" value="1"/>
</dbReference>
<name>A0ABW0VG86_9ACTN</name>
<sequence length="587" mass="62671">MCGRSSSGPERRSRTDTDRSQSTVLDPTRRDSVHSSTTPPHTGALNNHCGDTCSKVESRFAEHGQGARKRIFGAGMSKHHGTEPVSSDLLDAFTEIADRFPERPAIVHRGHAIAYRRLRESANAFAAGLGPNPGAVAVQATHTPETVVALLGILMAGGVYCPVDPQFPTERQLAMVAGAGCRTMAGSDHGLTARLGLLPVPDDRAPGGRGPRTVDPDDPAYLLFTSGSTGQPKPVVTPRRAISATVASLRELFELTPEDRVLQFASLNWDTCFEEILPTLTTGAALVLDAEAHSGSFPRFLRLVERERITVLDLPTAFWHELVLHLAEDSLALPDCVRLLVIGGEAASPARLADWSALPTGRIRLVNTYGCTETTLITHAVDLSGPRAGALGLAWDGSTRAPIGRALPHVVERISEDGELLIGGPALALGYRGLPEATAARFAPVDGERCFRTGDRVSRRPDGVLDHRGRLDHEIKVRGIRVDPAEVEAHIAGHPEVGAVAVAGTTLAGRCALVAYVVPRTPQTVGALDREVLSYLRGRVPGHLVPSRITVVPELVHTASGKVDRAGSHQRHAPRGQVTEQVKGDPR</sequence>
<feature type="compositionally biased region" description="Basic and acidic residues" evidence="1">
    <location>
        <begin position="9"/>
        <end position="19"/>
    </location>
</feature>
<feature type="region of interest" description="Disordered" evidence="1">
    <location>
        <begin position="1"/>
        <end position="49"/>
    </location>
</feature>
<dbReference type="Gene3D" id="3.40.50.12780">
    <property type="entry name" value="N-terminal domain of ligase-like"/>
    <property type="match status" value="1"/>
</dbReference>